<dbReference type="Proteomes" id="UP001056426">
    <property type="component" value="Chromosome"/>
</dbReference>
<feature type="transmembrane region" description="Helical" evidence="5">
    <location>
        <begin position="84"/>
        <end position="105"/>
    </location>
</feature>
<dbReference type="EMBL" id="CP098400">
    <property type="protein sequence ID" value="URW80209.1"/>
    <property type="molecule type" value="Genomic_DNA"/>
</dbReference>
<accession>A0A9J6ZRH7</accession>
<feature type="transmembrane region" description="Helical" evidence="5">
    <location>
        <begin position="233"/>
        <end position="257"/>
    </location>
</feature>
<evidence type="ECO:0000313" key="8">
    <source>
        <dbReference type="Proteomes" id="UP001056426"/>
    </source>
</evidence>
<name>A0A9J6ZRH7_9BACT</name>
<dbReference type="Pfam" id="PF13347">
    <property type="entry name" value="MFS_2"/>
    <property type="match status" value="2"/>
</dbReference>
<dbReference type="PANTHER" id="PTHR11328:SF24">
    <property type="entry name" value="MAJOR FACILITATOR SUPERFAMILY (MFS) PROFILE DOMAIN-CONTAINING PROTEIN"/>
    <property type="match status" value="1"/>
</dbReference>
<dbReference type="GO" id="GO:0015293">
    <property type="term" value="F:symporter activity"/>
    <property type="evidence" value="ECO:0007669"/>
    <property type="project" value="InterPro"/>
</dbReference>
<feature type="transmembrane region" description="Helical" evidence="5">
    <location>
        <begin position="301"/>
        <end position="323"/>
    </location>
</feature>
<keyword evidence="4 5" id="KW-0472">Membrane</keyword>
<dbReference type="PROSITE" id="PS50850">
    <property type="entry name" value="MFS"/>
    <property type="match status" value="1"/>
</dbReference>
<dbReference type="GO" id="GO:0005886">
    <property type="term" value="C:plasma membrane"/>
    <property type="evidence" value="ECO:0007669"/>
    <property type="project" value="TreeGrafter"/>
</dbReference>
<keyword evidence="2 5" id="KW-0812">Transmembrane</keyword>
<dbReference type="Gene3D" id="1.20.1250.20">
    <property type="entry name" value="MFS general substrate transporter like domains"/>
    <property type="match status" value="2"/>
</dbReference>
<gene>
    <name evidence="7" type="ORF">M9189_02395</name>
</gene>
<dbReference type="PANTHER" id="PTHR11328">
    <property type="entry name" value="MAJOR FACILITATOR SUPERFAMILY DOMAIN-CONTAINING PROTEIN"/>
    <property type="match status" value="1"/>
</dbReference>
<dbReference type="InterPro" id="IPR036259">
    <property type="entry name" value="MFS_trans_sf"/>
</dbReference>
<dbReference type="RefSeq" id="WP_250724340.1">
    <property type="nucleotide sequence ID" value="NZ_CP098400.1"/>
</dbReference>
<evidence type="ECO:0000256" key="2">
    <source>
        <dbReference type="ARBA" id="ARBA00022692"/>
    </source>
</evidence>
<dbReference type="GO" id="GO:0008643">
    <property type="term" value="P:carbohydrate transport"/>
    <property type="evidence" value="ECO:0007669"/>
    <property type="project" value="InterPro"/>
</dbReference>
<feature type="transmembrane region" description="Helical" evidence="5">
    <location>
        <begin position="111"/>
        <end position="130"/>
    </location>
</feature>
<sequence length="490" mass="53840">MSNKTQKISVLEKVGYSLGDFSANLIFQTLMTFLAYFYTDVYKIPANAASAIIFAGGMVGAFSTPIMGIIADRTNTRWGKFRPWILWTSIPFGVFSILAFSTPGFGPTGKIIYALCTYILLVLIYAANNLPYSSLSGVLTGDMKERNSISSYRFVAVTLAQFIVQSVLLPLVLILGDGDKAAGFEKVMLAFAIVGTIFFIITFLTTKERILPPKEQKTSVKQDLLDLTKNKPWIMILIATVFIFITLALKGGIYIYYFENYVDNVALAAFLTNIGFNDFINGLNNMLIGMGMSGFEWPEDAASSAFSLFNASGIIMMIIAIAISKPLADKYGKRALFLFAITLAAAAQASFFFVGKENVAAVFILQIVHGFFYGLTIPLLWAMVADVADYSEWKNNRRATAIVFSAMLFGLKAGLAIGGSLVAGILSLYNYNPELAVQSDKAIQGVLMCMSIYPGLTFLVSIIALFFYEIDKKTEVMLEKELSARRANNQ</sequence>
<dbReference type="NCBIfam" id="TIGR00792">
    <property type="entry name" value="gph"/>
    <property type="match status" value="1"/>
</dbReference>
<comment type="similarity">
    <text evidence="1">Belongs to the sodium:galactoside symporter (TC 2.A.2) family.</text>
</comment>
<reference evidence="7" key="2">
    <citation type="submission" date="2022-06" db="EMBL/GenBank/DDBJ databases">
        <title>Xiashengella guii gen. nov. sp. nov., a bacterium isolated form anaerobic digestion tank.</title>
        <authorList>
            <person name="Huang H."/>
        </authorList>
    </citation>
    <scope>NUCLEOTIDE SEQUENCE</scope>
    <source>
        <strain evidence="7">Ai-910</strain>
    </source>
</reference>
<feature type="transmembrane region" description="Helical" evidence="5">
    <location>
        <begin position="335"/>
        <end position="354"/>
    </location>
</feature>
<feature type="domain" description="Major facilitator superfamily (MFS) profile" evidence="6">
    <location>
        <begin position="270"/>
        <end position="490"/>
    </location>
</feature>
<feature type="transmembrane region" description="Helical" evidence="5">
    <location>
        <begin position="21"/>
        <end position="39"/>
    </location>
</feature>
<dbReference type="InterPro" id="IPR020846">
    <property type="entry name" value="MFS_dom"/>
</dbReference>
<evidence type="ECO:0000313" key="7">
    <source>
        <dbReference type="EMBL" id="URW80209.1"/>
    </source>
</evidence>
<feature type="transmembrane region" description="Helical" evidence="5">
    <location>
        <begin position="187"/>
        <end position="206"/>
    </location>
</feature>
<dbReference type="InterPro" id="IPR001927">
    <property type="entry name" value="Na/Gal_symport"/>
</dbReference>
<evidence type="ECO:0000256" key="3">
    <source>
        <dbReference type="ARBA" id="ARBA00022989"/>
    </source>
</evidence>
<proteinExistence type="inferred from homology"/>
<organism evidence="7 8">
    <name type="scientific">Xiashengella succiniciproducens</name>
    <dbReference type="NCBI Taxonomy" id="2949635"/>
    <lineage>
        <taxon>Bacteria</taxon>
        <taxon>Pseudomonadati</taxon>
        <taxon>Bacteroidota</taxon>
        <taxon>Bacteroidia</taxon>
        <taxon>Marinilabiliales</taxon>
        <taxon>Marinilabiliaceae</taxon>
        <taxon>Xiashengella</taxon>
    </lineage>
</organism>
<dbReference type="CDD" id="cd17332">
    <property type="entry name" value="MFS_MelB_like"/>
    <property type="match status" value="1"/>
</dbReference>
<reference evidence="7" key="1">
    <citation type="submission" date="2022-05" db="EMBL/GenBank/DDBJ databases">
        <authorList>
            <person name="Sun X."/>
        </authorList>
    </citation>
    <scope>NUCLEOTIDE SEQUENCE</scope>
    <source>
        <strain evidence="7">Ai-910</strain>
    </source>
</reference>
<evidence type="ECO:0000259" key="6">
    <source>
        <dbReference type="PROSITE" id="PS50850"/>
    </source>
</evidence>
<dbReference type="KEGG" id="alkq:M9189_02395"/>
<protein>
    <submittedName>
        <fullName evidence="7">MFS transporter</fullName>
    </submittedName>
</protein>
<dbReference type="SUPFAM" id="SSF103473">
    <property type="entry name" value="MFS general substrate transporter"/>
    <property type="match status" value="1"/>
</dbReference>
<dbReference type="GO" id="GO:0006814">
    <property type="term" value="P:sodium ion transport"/>
    <property type="evidence" value="ECO:0007669"/>
    <property type="project" value="InterPro"/>
</dbReference>
<evidence type="ECO:0000256" key="1">
    <source>
        <dbReference type="ARBA" id="ARBA00009617"/>
    </source>
</evidence>
<feature type="transmembrane region" description="Helical" evidence="5">
    <location>
        <begin position="360"/>
        <end position="381"/>
    </location>
</feature>
<keyword evidence="8" id="KW-1185">Reference proteome</keyword>
<evidence type="ECO:0000256" key="4">
    <source>
        <dbReference type="ARBA" id="ARBA00023136"/>
    </source>
</evidence>
<feature type="transmembrane region" description="Helical" evidence="5">
    <location>
        <begin position="402"/>
        <end position="431"/>
    </location>
</feature>
<feature type="transmembrane region" description="Helical" evidence="5">
    <location>
        <begin position="443"/>
        <end position="468"/>
    </location>
</feature>
<evidence type="ECO:0000256" key="5">
    <source>
        <dbReference type="SAM" id="Phobius"/>
    </source>
</evidence>
<dbReference type="AlphaFoldDB" id="A0A9J6ZRH7"/>
<dbReference type="InterPro" id="IPR039672">
    <property type="entry name" value="MFS_2"/>
</dbReference>
<keyword evidence="3 5" id="KW-1133">Transmembrane helix</keyword>
<feature type="transmembrane region" description="Helical" evidence="5">
    <location>
        <begin position="51"/>
        <end position="72"/>
    </location>
</feature>
<feature type="transmembrane region" description="Helical" evidence="5">
    <location>
        <begin position="151"/>
        <end position="175"/>
    </location>
</feature>